<reference evidence="1 2" key="1">
    <citation type="submission" date="2015-09" db="EMBL/GenBank/DDBJ databases">
        <authorList>
            <consortium name="Pathogen Informatics"/>
        </authorList>
    </citation>
    <scope>NUCLEOTIDE SEQUENCE [LARGE SCALE GENOMIC DNA]</scope>
    <source>
        <strain evidence="1 2">2789STDY5834856</strain>
    </source>
</reference>
<dbReference type="OrthoDB" id="1904240at2"/>
<dbReference type="RefSeq" id="WP_148315723.1">
    <property type="nucleotide sequence ID" value="NZ_JBCPCO010000277.1"/>
</dbReference>
<evidence type="ECO:0000313" key="1">
    <source>
        <dbReference type="EMBL" id="CUN57987.1"/>
    </source>
</evidence>
<gene>
    <name evidence="1" type="ORF">ERS852471_00179</name>
</gene>
<organism evidence="1 2">
    <name type="scientific">Clostridium disporicum</name>
    <dbReference type="NCBI Taxonomy" id="84024"/>
    <lineage>
        <taxon>Bacteria</taxon>
        <taxon>Bacillati</taxon>
        <taxon>Bacillota</taxon>
        <taxon>Clostridia</taxon>
        <taxon>Eubacteriales</taxon>
        <taxon>Clostridiaceae</taxon>
        <taxon>Clostridium</taxon>
    </lineage>
</organism>
<name>A0A173Y475_9CLOT</name>
<protein>
    <submittedName>
        <fullName evidence="1">Uncharacterized protein</fullName>
    </submittedName>
</protein>
<dbReference type="Proteomes" id="UP000095594">
    <property type="component" value="Unassembled WGS sequence"/>
</dbReference>
<dbReference type="AlphaFoldDB" id="A0A173Y475"/>
<sequence>MLGAKSLIGLTDLLIYLDEELTKNLNSLVIKGYIEKRTSRWIEDRTISGNIRFQDREQYFEEDRCIRDERDGYKGKNYNSADSLTNTKEKAEGLDGRRFIRREEELTRIYTVFELHNQLVNGLNDSNILKNVSDEWMSDDISVGDYIQLNGVIGEDSILSYVDVCCNLINCIGCDTLNSLAKSTSSNIYNYNVLSSSLITLRDYLNVNNTQDVIINTNNNDVVVMMNNQYLFNNYGNIYERAGCPCKIIGKVIRVCEEGEYIHLLRKTGQPEFYEKLLASHSILNNSLKSNGLIIPTEPRVKVEGKTLLVVPISMSI</sequence>
<proteinExistence type="predicted"/>
<dbReference type="EMBL" id="CYZX01000001">
    <property type="protein sequence ID" value="CUN57987.1"/>
    <property type="molecule type" value="Genomic_DNA"/>
</dbReference>
<accession>A0A173Y475</accession>
<evidence type="ECO:0000313" key="2">
    <source>
        <dbReference type="Proteomes" id="UP000095594"/>
    </source>
</evidence>